<protein>
    <recommendedName>
        <fullName evidence="3">D-glycerate 3-kinase, chloroplastic</fullName>
    </recommendedName>
</protein>
<dbReference type="SUPFAM" id="SSF52540">
    <property type="entry name" value="P-loop containing nucleoside triphosphate hydrolases"/>
    <property type="match status" value="1"/>
</dbReference>
<evidence type="ECO:0000313" key="2">
    <source>
        <dbReference type="Proteomes" id="UP000631114"/>
    </source>
</evidence>
<accession>A0A835M7R1</accession>
<dbReference type="InterPro" id="IPR027417">
    <property type="entry name" value="P-loop_NTPase"/>
</dbReference>
<dbReference type="Proteomes" id="UP000631114">
    <property type="component" value="Unassembled WGS sequence"/>
</dbReference>
<dbReference type="OrthoDB" id="347435at2759"/>
<dbReference type="EMBL" id="JADFTS010000003">
    <property type="protein sequence ID" value="KAF9616824.1"/>
    <property type="molecule type" value="Genomic_DNA"/>
</dbReference>
<organism evidence="1 2">
    <name type="scientific">Coptis chinensis</name>
    <dbReference type="NCBI Taxonomy" id="261450"/>
    <lineage>
        <taxon>Eukaryota</taxon>
        <taxon>Viridiplantae</taxon>
        <taxon>Streptophyta</taxon>
        <taxon>Embryophyta</taxon>
        <taxon>Tracheophyta</taxon>
        <taxon>Spermatophyta</taxon>
        <taxon>Magnoliopsida</taxon>
        <taxon>Ranunculales</taxon>
        <taxon>Ranunculaceae</taxon>
        <taxon>Coptidoideae</taxon>
        <taxon>Coptis</taxon>
    </lineage>
</organism>
<dbReference type="AlphaFoldDB" id="A0A835M7R1"/>
<keyword evidence="2" id="KW-1185">Reference proteome</keyword>
<comment type="caution">
    <text evidence="1">The sequence shown here is derived from an EMBL/GenBank/DDBJ whole genome shotgun (WGS) entry which is preliminary data.</text>
</comment>
<reference evidence="1 2" key="1">
    <citation type="submission" date="2020-10" db="EMBL/GenBank/DDBJ databases">
        <title>The Coptis chinensis genome and diversification of protoberbering-type alkaloids.</title>
        <authorList>
            <person name="Wang B."/>
            <person name="Shu S."/>
            <person name="Song C."/>
            <person name="Liu Y."/>
        </authorList>
    </citation>
    <scope>NUCLEOTIDE SEQUENCE [LARGE SCALE GENOMIC DNA]</scope>
    <source>
        <strain evidence="1">HL-2020</strain>
        <tissue evidence="1">Leaf</tissue>
    </source>
</reference>
<evidence type="ECO:0008006" key="3">
    <source>
        <dbReference type="Google" id="ProtNLM"/>
    </source>
</evidence>
<dbReference type="Gene3D" id="3.40.50.300">
    <property type="entry name" value="P-loop containing nucleotide triphosphate hydrolases"/>
    <property type="match status" value="1"/>
</dbReference>
<dbReference type="PANTHER" id="PTHR10285">
    <property type="entry name" value="URIDINE KINASE"/>
    <property type="match status" value="1"/>
</dbReference>
<dbReference type="FunFam" id="3.40.50.300:FF:001210">
    <property type="entry name" value="D-glycerate 3-kinase, chloroplastic"/>
    <property type="match status" value="1"/>
</dbReference>
<sequence length="474" mass="53127">MMTTFGILNNISTMILSQPTSSSPSSSSSFSLTSTSSSLSLPYKYQFHTSHSPSFITPTTPTTTKKLSKFISSSSCTIASFSISKLSTMPTQTTKSGFCPLSQRNSWMQENSTCYNISTNSGCRPLHSVFPTAPAVVSSVEDLYEYICSGPLIEKLSLTPKMLEDNIERWIECGLHLCKLFRINELNMTIAQKARLFHYYVPVFLWCEDQISQHRSKFKDGQDIPPLLIGFSAPQGCGKTTLVFALDYLFRLSGRKSATVSIDDFYLTAEDQAKMREQNPGNTLLELRGNAGSHDLPLSVETLQGLTEMTKKGMKMKLPRYNKSAYGGKGDRADPSTWPEVKGPLTVVLFEGWMLGFKPVPNEVVKAVDPQLEVVNRNLEAYYDAWDKFINAWIVIKIKEPSCVYQWRLQAEIAMREEGKPGMSDEEVRDFVSRYFPAYKAYLPTLYSEGPLGSDPEHLLVVDIDDERNPILGN</sequence>
<proteinExistence type="predicted"/>
<name>A0A835M7R1_9MAGN</name>
<gene>
    <name evidence="1" type="ORF">IFM89_032674</name>
</gene>
<evidence type="ECO:0000313" key="1">
    <source>
        <dbReference type="EMBL" id="KAF9616824.1"/>
    </source>
</evidence>